<reference evidence="2 3" key="1">
    <citation type="submission" date="2014-03" db="EMBL/GenBank/DDBJ databases">
        <title>Draft genome of the hookworm Oesophagostomum dentatum.</title>
        <authorList>
            <person name="Mitreva M."/>
        </authorList>
    </citation>
    <scope>NUCLEOTIDE SEQUENCE [LARGE SCALE GENOMIC DNA]</scope>
    <source>
        <strain evidence="2 3">OD-Hann</strain>
    </source>
</reference>
<dbReference type="InterPro" id="IPR016135">
    <property type="entry name" value="UBQ-conjugating_enzyme/RWD"/>
</dbReference>
<keyword evidence="3" id="KW-1185">Reference proteome</keyword>
<accession>A0A0B1RV89</accession>
<organism evidence="2 3">
    <name type="scientific">Oesophagostomum dentatum</name>
    <name type="common">Nodular worm</name>
    <dbReference type="NCBI Taxonomy" id="61180"/>
    <lineage>
        <taxon>Eukaryota</taxon>
        <taxon>Metazoa</taxon>
        <taxon>Ecdysozoa</taxon>
        <taxon>Nematoda</taxon>
        <taxon>Chromadorea</taxon>
        <taxon>Rhabditida</taxon>
        <taxon>Rhabditina</taxon>
        <taxon>Rhabditomorpha</taxon>
        <taxon>Strongyloidea</taxon>
        <taxon>Strongylidae</taxon>
        <taxon>Oesophagostomum</taxon>
    </lineage>
</organism>
<dbReference type="EMBL" id="KN612635">
    <property type="protein sequence ID" value="KHJ75551.1"/>
    <property type="molecule type" value="Genomic_DNA"/>
</dbReference>
<gene>
    <name evidence="2" type="ORF">OESDEN_24833</name>
</gene>
<feature type="domain" description="UBC core" evidence="1">
    <location>
        <begin position="1"/>
        <end position="60"/>
    </location>
</feature>
<dbReference type="AlphaFoldDB" id="A0A0B1RV89"/>
<dbReference type="PROSITE" id="PS50127">
    <property type="entry name" value="UBC_2"/>
    <property type="match status" value="1"/>
</dbReference>
<protein>
    <recommendedName>
        <fullName evidence="1">UBC core domain-containing protein</fullName>
    </recommendedName>
</protein>
<dbReference type="OrthoDB" id="7851174at2759"/>
<dbReference type="SUPFAM" id="SSF54495">
    <property type="entry name" value="UBC-like"/>
    <property type="match status" value="1"/>
</dbReference>
<evidence type="ECO:0000313" key="3">
    <source>
        <dbReference type="Proteomes" id="UP000053660"/>
    </source>
</evidence>
<dbReference type="Pfam" id="PF00179">
    <property type="entry name" value="UQ_con"/>
    <property type="match status" value="1"/>
</dbReference>
<evidence type="ECO:0000259" key="1">
    <source>
        <dbReference type="PROSITE" id="PS50127"/>
    </source>
</evidence>
<evidence type="ECO:0000313" key="2">
    <source>
        <dbReference type="EMBL" id="KHJ75551.1"/>
    </source>
</evidence>
<name>A0A0B1RV89_OESDE</name>
<dbReference type="Gene3D" id="3.10.110.10">
    <property type="entry name" value="Ubiquitin Conjugating Enzyme"/>
    <property type="match status" value="1"/>
</dbReference>
<proteinExistence type="predicted"/>
<dbReference type="Proteomes" id="UP000053660">
    <property type="component" value="Unassembled WGS sequence"/>
</dbReference>
<sequence>MLNDKWKPTMSVNTVLMAVRSLMFGCNPDEALVPSIGKQYRENREEFNKMARIWTQRYAT</sequence>
<dbReference type="InterPro" id="IPR000608">
    <property type="entry name" value="UBC"/>
</dbReference>